<dbReference type="OrthoDB" id="5386595at2759"/>
<keyword evidence="2" id="KW-1185">Reference proteome</keyword>
<evidence type="ECO:0000313" key="2">
    <source>
        <dbReference type="Proteomes" id="UP000070328"/>
    </source>
</evidence>
<gene>
    <name evidence="1" type="ORF">CSIM01_06664</name>
</gene>
<organism evidence="1 2">
    <name type="scientific">Colletotrichum simmondsii</name>
    <dbReference type="NCBI Taxonomy" id="703756"/>
    <lineage>
        <taxon>Eukaryota</taxon>
        <taxon>Fungi</taxon>
        <taxon>Dikarya</taxon>
        <taxon>Ascomycota</taxon>
        <taxon>Pezizomycotina</taxon>
        <taxon>Sordariomycetes</taxon>
        <taxon>Hypocreomycetidae</taxon>
        <taxon>Glomerellales</taxon>
        <taxon>Glomerellaceae</taxon>
        <taxon>Colletotrichum</taxon>
        <taxon>Colletotrichum acutatum species complex</taxon>
    </lineage>
</organism>
<dbReference type="AlphaFoldDB" id="A0A135SUK8"/>
<comment type="caution">
    <text evidence="1">The sequence shown here is derived from an EMBL/GenBank/DDBJ whole genome shotgun (WGS) entry which is preliminary data.</text>
</comment>
<sequence>MLSSICRLKTIPNPSKLTLKQLHDHGVAVDAHLELLACKAKGGVQDWDEWINRKNRQTFVTHFLAHETLVDLFAGTSKELENPGTGTSQRAIGDLLRGICDRSNATRAGMKFSDEILGSMFEHHLRSSYCPRDVYGDENTKCRDPILHNWVEQSHCRAALLFPRECYSERKAVFSPRRMKDVLLDVHPIDKLVLHKSIEWALVHVILAIVPDVDIQPVHETTITFNYGYKAELREERTQILKDWLASNVKEYNIDVFERTKTMASTPQTINDGGSVLPVN</sequence>
<dbReference type="Proteomes" id="UP000070328">
    <property type="component" value="Unassembled WGS sequence"/>
</dbReference>
<dbReference type="EMBL" id="JFBX01000393">
    <property type="protein sequence ID" value="KXH39609.1"/>
    <property type="molecule type" value="Genomic_DNA"/>
</dbReference>
<name>A0A135SUK8_9PEZI</name>
<reference evidence="1 2" key="1">
    <citation type="submission" date="2014-02" db="EMBL/GenBank/DDBJ databases">
        <title>The genome sequence of Colletotrichum simmondsii CBS122122.</title>
        <authorList>
            <person name="Baroncelli R."/>
            <person name="Thon M.R."/>
        </authorList>
    </citation>
    <scope>NUCLEOTIDE SEQUENCE [LARGE SCALE GENOMIC DNA]</scope>
    <source>
        <strain evidence="1 2">CBS122122</strain>
    </source>
</reference>
<accession>A0A135SUK8</accession>
<proteinExistence type="predicted"/>
<protein>
    <submittedName>
        <fullName evidence="1">Uncharacterized protein</fullName>
    </submittedName>
</protein>
<evidence type="ECO:0000313" key="1">
    <source>
        <dbReference type="EMBL" id="KXH39609.1"/>
    </source>
</evidence>